<keyword evidence="4" id="KW-1185">Reference proteome</keyword>
<dbReference type="SUPFAM" id="SSF52799">
    <property type="entry name" value="(Phosphotyrosine protein) phosphatases II"/>
    <property type="match status" value="1"/>
</dbReference>
<protein>
    <recommendedName>
        <fullName evidence="2">Tyrosine specific protein phosphatases domain-containing protein</fullName>
    </recommendedName>
</protein>
<dbReference type="PROSITE" id="PS00383">
    <property type="entry name" value="TYR_PHOSPHATASE_1"/>
    <property type="match status" value="1"/>
</dbReference>
<dbReference type="GO" id="GO:0016020">
    <property type="term" value="C:membrane"/>
    <property type="evidence" value="ECO:0007669"/>
    <property type="project" value="TreeGrafter"/>
</dbReference>
<evidence type="ECO:0000256" key="1">
    <source>
        <dbReference type="SAM" id="Phobius"/>
    </source>
</evidence>
<organism evidence="3 4">
    <name type="scientific">Synchytrium microbalum</name>
    <dbReference type="NCBI Taxonomy" id="1806994"/>
    <lineage>
        <taxon>Eukaryota</taxon>
        <taxon>Fungi</taxon>
        <taxon>Fungi incertae sedis</taxon>
        <taxon>Chytridiomycota</taxon>
        <taxon>Chytridiomycota incertae sedis</taxon>
        <taxon>Chytridiomycetes</taxon>
        <taxon>Synchytriales</taxon>
        <taxon>Synchytriaceae</taxon>
        <taxon>Synchytrium</taxon>
    </lineage>
</organism>
<keyword evidence="1" id="KW-0812">Transmembrane</keyword>
<dbReference type="GO" id="GO:0047372">
    <property type="term" value="F:monoacylglycerol lipase activity"/>
    <property type="evidence" value="ECO:0007669"/>
    <property type="project" value="TreeGrafter"/>
</dbReference>
<dbReference type="GeneID" id="42003988"/>
<name>A0A507C5D1_9FUNG</name>
<dbReference type="Proteomes" id="UP000319731">
    <property type="component" value="Unassembled WGS sequence"/>
</dbReference>
<dbReference type="PANTHER" id="PTHR43798:SF5">
    <property type="entry name" value="MONOACYLGLYCEROL LIPASE ABHD6"/>
    <property type="match status" value="1"/>
</dbReference>
<dbReference type="GO" id="GO:0046464">
    <property type="term" value="P:acylglycerol catabolic process"/>
    <property type="evidence" value="ECO:0007669"/>
    <property type="project" value="TreeGrafter"/>
</dbReference>
<reference evidence="3 4" key="1">
    <citation type="journal article" date="2019" name="Sci. Rep.">
        <title>Comparative genomics of chytrid fungi reveal insights into the obligate biotrophic and pathogenic lifestyle of Synchytrium endobioticum.</title>
        <authorList>
            <person name="van de Vossenberg B.T.L.H."/>
            <person name="Warris S."/>
            <person name="Nguyen H.D.T."/>
            <person name="van Gent-Pelzer M.P.E."/>
            <person name="Joly D.L."/>
            <person name="van de Geest H.C."/>
            <person name="Bonants P.J.M."/>
            <person name="Smith D.S."/>
            <person name="Levesque C.A."/>
            <person name="van der Lee T.A.J."/>
        </authorList>
    </citation>
    <scope>NUCLEOTIDE SEQUENCE [LARGE SCALE GENOMIC DNA]</scope>
    <source>
        <strain evidence="3 4">JEL517</strain>
    </source>
</reference>
<dbReference type="Gene3D" id="3.90.190.10">
    <property type="entry name" value="Protein tyrosine phosphatase superfamily"/>
    <property type="match status" value="1"/>
</dbReference>
<comment type="caution">
    <text evidence="3">The sequence shown here is derived from an EMBL/GenBank/DDBJ whole genome shotgun (WGS) entry which is preliminary data.</text>
</comment>
<sequence length="569" mass="64053">MNNILPFTSTLVTWIAGLTTIGTIAFGLYYIGTPEDASLPPDPVFIQEHSKIIKLHHNIRIVYKAHKLGHDVPLIVFVHGLGGNLQQWDEQMIHFNAMAPVLGMDLVGHGRSEKCTNLQHYKTSYIADEIVHLIKSHYGSYQKFVFIGHSYGCCLLTSLLSRHEDIKSKTLAVSFIAPKYQLTDKDVKAFKRAIATPSFLIDIVRWFDRRGGIHSHSVERVLASGNAMERAPASVVDVLTLIRVLGASTELRERQLRWNKANTTSTVKRCAAGLEWVTDEDYKELSLPLLLIVGEDDRVTPIDNVEKLYTLISKVSKLCPEPYVVPATGHSVMCEKVDQVAAFISGFLVDECKIESMSLKDQILRDQRVAFEKWSLKNYAKWFKIQNVSALVGRSRFRGMKVLKQDDAIHTPKRLAQDYPQICGLIDISLDDQPPYDIADFANTGIEYIKLPTISKIPPAKEEVAAFIKTARAFWKRKPTSELGVHCHYGFNRTGFLIVSYLIEEDKYSVSDAIAAFAAARPPGIKHLHFKDALYTRYEAPLARLHQHTHPHVIEADTVLGRALSDLDL</sequence>
<dbReference type="InterPro" id="IPR029021">
    <property type="entry name" value="Prot-tyrosine_phosphatase-like"/>
</dbReference>
<dbReference type="SUPFAM" id="SSF53474">
    <property type="entry name" value="alpha/beta-Hydrolases"/>
    <property type="match status" value="1"/>
</dbReference>
<dbReference type="EMBL" id="QEAO01000012">
    <property type="protein sequence ID" value="TPX34691.1"/>
    <property type="molecule type" value="Genomic_DNA"/>
</dbReference>
<keyword evidence="1" id="KW-0472">Membrane</keyword>
<gene>
    <name evidence="3" type="ORF">SmJEL517_g02763</name>
</gene>
<evidence type="ECO:0000313" key="4">
    <source>
        <dbReference type="Proteomes" id="UP000319731"/>
    </source>
</evidence>
<accession>A0A507C5D1</accession>
<proteinExistence type="predicted"/>
<dbReference type="InterPro" id="IPR000387">
    <property type="entry name" value="Tyr_Pase_dom"/>
</dbReference>
<dbReference type="Gene3D" id="3.40.50.1820">
    <property type="entry name" value="alpha/beta hydrolase"/>
    <property type="match status" value="1"/>
</dbReference>
<dbReference type="Pfam" id="PF00782">
    <property type="entry name" value="DSPc"/>
    <property type="match status" value="1"/>
</dbReference>
<dbReference type="InterPro" id="IPR050266">
    <property type="entry name" value="AB_hydrolase_sf"/>
</dbReference>
<dbReference type="InterPro" id="IPR000340">
    <property type="entry name" value="Dual-sp_phosphatase_cat-dom"/>
</dbReference>
<feature type="domain" description="Tyrosine specific protein phosphatases" evidence="2">
    <location>
        <begin position="465"/>
        <end position="522"/>
    </location>
</feature>
<dbReference type="AlphaFoldDB" id="A0A507C5D1"/>
<dbReference type="InterPro" id="IPR016130">
    <property type="entry name" value="Tyr_Pase_AS"/>
</dbReference>
<dbReference type="PANTHER" id="PTHR43798">
    <property type="entry name" value="MONOACYLGLYCEROL LIPASE"/>
    <property type="match status" value="1"/>
</dbReference>
<dbReference type="PROSITE" id="PS50056">
    <property type="entry name" value="TYR_PHOSPHATASE_2"/>
    <property type="match status" value="1"/>
</dbReference>
<dbReference type="RefSeq" id="XP_031025369.1">
    <property type="nucleotide sequence ID" value="XM_031168691.1"/>
</dbReference>
<dbReference type="InterPro" id="IPR000073">
    <property type="entry name" value="AB_hydrolase_1"/>
</dbReference>
<dbReference type="OrthoDB" id="428974at2759"/>
<evidence type="ECO:0000313" key="3">
    <source>
        <dbReference type="EMBL" id="TPX34691.1"/>
    </source>
</evidence>
<feature type="transmembrane region" description="Helical" evidence="1">
    <location>
        <begin position="12"/>
        <end position="31"/>
    </location>
</feature>
<keyword evidence="1" id="KW-1133">Transmembrane helix</keyword>
<dbReference type="STRING" id="1806994.A0A507C5D1"/>
<dbReference type="Pfam" id="PF00561">
    <property type="entry name" value="Abhydrolase_1"/>
    <property type="match status" value="1"/>
</dbReference>
<dbReference type="InterPro" id="IPR029058">
    <property type="entry name" value="AB_hydrolase_fold"/>
</dbReference>
<evidence type="ECO:0000259" key="2">
    <source>
        <dbReference type="PROSITE" id="PS50056"/>
    </source>
</evidence>